<evidence type="ECO:0000313" key="3">
    <source>
        <dbReference type="Proteomes" id="UP001172155"/>
    </source>
</evidence>
<name>A0AA40F432_9PEZI</name>
<proteinExistence type="predicted"/>
<keyword evidence="3" id="KW-1185">Reference proteome</keyword>
<evidence type="ECO:0000313" key="2">
    <source>
        <dbReference type="EMBL" id="KAK0750699.1"/>
    </source>
</evidence>
<dbReference type="AlphaFoldDB" id="A0AA40F432"/>
<gene>
    <name evidence="2" type="ORF">B0T18DRAFT_54898</name>
</gene>
<sequence>MHPSTGSKTPAPHPFILGLTGPSSHTHQQPPGHDLQQVHCDATHQQRREARFHSTDRDTFHMFTPSRNTVPRQVRTQHEILHVQPGRSPDLSRRHPIPAVPEEHSRCIAMGSAAHVEAEECGWMPPTAPRWARRYGMKQPESQTPRVTFHPHPDPLAHVSSVPSGALQAGPVPAASRLRQQSMSRPALLQSTGPRSQNGNLSVIGAIRAWGAGSRPRPGRPKVLARPSSRSGPAHQRMPVLLLRVHSRRVHDPSPRAPRANVSVPSPSGHHDPTTPRRLPLSLPNRHVLVGWERAPRGPAGQVVTIQSSFPFSTPPRVSDGKRLG</sequence>
<feature type="region of interest" description="Disordered" evidence="1">
    <location>
        <begin position="1"/>
        <end position="34"/>
    </location>
</feature>
<feature type="region of interest" description="Disordered" evidence="1">
    <location>
        <begin position="212"/>
        <end position="281"/>
    </location>
</feature>
<accession>A0AA40F432</accession>
<evidence type="ECO:0000256" key="1">
    <source>
        <dbReference type="SAM" id="MobiDB-lite"/>
    </source>
</evidence>
<dbReference type="Proteomes" id="UP001172155">
    <property type="component" value="Unassembled WGS sequence"/>
</dbReference>
<feature type="compositionally biased region" description="Polar residues" evidence="1">
    <location>
        <begin position="178"/>
        <end position="200"/>
    </location>
</feature>
<organism evidence="2 3">
    <name type="scientific">Schizothecium vesticola</name>
    <dbReference type="NCBI Taxonomy" id="314040"/>
    <lineage>
        <taxon>Eukaryota</taxon>
        <taxon>Fungi</taxon>
        <taxon>Dikarya</taxon>
        <taxon>Ascomycota</taxon>
        <taxon>Pezizomycotina</taxon>
        <taxon>Sordariomycetes</taxon>
        <taxon>Sordariomycetidae</taxon>
        <taxon>Sordariales</taxon>
        <taxon>Schizotheciaceae</taxon>
        <taxon>Schizothecium</taxon>
    </lineage>
</organism>
<feature type="region of interest" description="Disordered" evidence="1">
    <location>
        <begin position="306"/>
        <end position="325"/>
    </location>
</feature>
<protein>
    <submittedName>
        <fullName evidence="2">Uncharacterized protein</fullName>
    </submittedName>
</protein>
<reference evidence="2" key="1">
    <citation type="submission" date="2023-06" db="EMBL/GenBank/DDBJ databases">
        <title>Genome-scale phylogeny and comparative genomics of the fungal order Sordariales.</title>
        <authorList>
            <consortium name="Lawrence Berkeley National Laboratory"/>
            <person name="Hensen N."/>
            <person name="Bonometti L."/>
            <person name="Westerberg I."/>
            <person name="Brannstrom I.O."/>
            <person name="Guillou S."/>
            <person name="Cros-Aarteil S."/>
            <person name="Calhoun S."/>
            <person name="Haridas S."/>
            <person name="Kuo A."/>
            <person name="Mondo S."/>
            <person name="Pangilinan J."/>
            <person name="Riley R."/>
            <person name="LaButti K."/>
            <person name="Andreopoulos B."/>
            <person name="Lipzen A."/>
            <person name="Chen C."/>
            <person name="Yanf M."/>
            <person name="Daum C."/>
            <person name="Ng V."/>
            <person name="Clum A."/>
            <person name="Steindorff A."/>
            <person name="Ohm R."/>
            <person name="Martin F."/>
            <person name="Silar P."/>
            <person name="Natvig D."/>
            <person name="Lalanne C."/>
            <person name="Gautier V."/>
            <person name="Ament-velasquez S.L."/>
            <person name="Kruys A."/>
            <person name="Hutchinson M.I."/>
            <person name="Powell A.J."/>
            <person name="Barry K."/>
            <person name="Miller A.N."/>
            <person name="Grigoriev I.V."/>
            <person name="Debuchy R."/>
            <person name="Gladieux P."/>
            <person name="Thoren M.H."/>
            <person name="Johannesson H."/>
        </authorList>
    </citation>
    <scope>NUCLEOTIDE SEQUENCE</scope>
    <source>
        <strain evidence="2">SMH3187-1</strain>
    </source>
</reference>
<dbReference type="EMBL" id="JAUKUD010000002">
    <property type="protein sequence ID" value="KAK0750699.1"/>
    <property type="molecule type" value="Genomic_DNA"/>
</dbReference>
<feature type="region of interest" description="Disordered" evidence="1">
    <location>
        <begin position="167"/>
        <end position="200"/>
    </location>
</feature>
<comment type="caution">
    <text evidence="2">The sequence shown here is derived from an EMBL/GenBank/DDBJ whole genome shotgun (WGS) entry which is preliminary data.</text>
</comment>